<keyword evidence="6" id="KW-0443">Lipid metabolism</keyword>
<keyword evidence="5 8" id="KW-0560">Oxidoreductase</keyword>
<evidence type="ECO:0000313" key="11">
    <source>
        <dbReference type="EMBL" id="MBE9396818.1"/>
    </source>
</evidence>
<dbReference type="GO" id="GO:0004318">
    <property type="term" value="F:enoyl-[acyl-carrier-protein] reductase (NADH) activity"/>
    <property type="evidence" value="ECO:0007669"/>
    <property type="project" value="UniProtKB-EC"/>
</dbReference>
<evidence type="ECO:0000256" key="5">
    <source>
        <dbReference type="ARBA" id="ARBA00023002"/>
    </source>
</evidence>
<accession>A0A8J7FG88</accession>
<dbReference type="EMBL" id="JADEYS010000005">
    <property type="protein sequence ID" value="MBE9396818.1"/>
    <property type="molecule type" value="Genomic_DNA"/>
</dbReference>
<feature type="binding site" evidence="10">
    <location>
        <position position="16"/>
    </location>
    <ligand>
        <name>NAD(+)</name>
        <dbReference type="ChEBI" id="CHEBI:57540"/>
    </ligand>
</feature>
<keyword evidence="7 8" id="KW-0275">Fatty acid biosynthesis</keyword>
<dbReference type="PRINTS" id="PR00081">
    <property type="entry name" value="GDHRDH"/>
</dbReference>
<feature type="binding site" evidence="10">
    <location>
        <position position="95"/>
    </location>
    <ligand>
        <name>NAD(+)</name>
        <dbReference type="ChEBI" id="CHEBI:57540"/>
    </ligand>
</feature>
<comment type="pathway">
    <text evidence="1">Lipid metabolism; fatty acid biosynthesis.</text>
</comment>
<evidence type="ECO:0000256" key="6">
    <source>
        <dbReference type="ARBA" id="ARBA00023098"/>
    </source>
</evidence>
<comment type="caution">
    <text evidence="11">The sequence shown here is derived from an EMBL/GenBank/DDBJ whole genome shotgun (WGS) entry which is preliminary data.</text>
</comment>
<dbReference type="RefSeq" id="WP_193952377.1">
    <property type="nucleotide sequence ID" value="NZ_JADEYS010000005.1"/>
</dbReference>
<dbReference type="AlphaFoldDB" id="A0A8J7FG88"/>
<evidence type="ECO:0000256" key="7">
    <source>
        <dbReference type="ARBA" id="ARBA00023160"/>
    </source>
</evidence>
<gene>
    <name evidence="11" type="primary">fabI</name>
    <name evidence="11" type="ORF">IOQ59_06020</name>
</gene>
<dbReference type="SUPFAM" id="SSF51735">
    <property type="entry name" value="NAD(P)-binding Rossmann-fold domains"/>
    <property type="match status" value="1"/>
</dbReference>
<evidence type="ECO:0000256" key="4">
    <source>
        <dbReference type="ARBA" id="ARBA00022832"/>
    </source>
</evidence>
<feature type="active site" description="Proton acceptor" evidence="9">
    <location>
        <position position="148"/>
    </location>
</feature>
<dbReference type="PIRSF" id="PIRSF000094">
    <property type="entry name" value="Enoyl-ACP_rdct"/>
    <property type="match status" value="1"/>
</dbReference>
<protein>
    <recommendedName>
        <fullName evidence="8">Enoyl-[acyl-carrier-protein] reductase [NADH]</fullName>
        <ecNumber evidence="8">1.3.1.9</ecNumber>
    </recommendedName>
</protein>
<dbReference type="PANTHER" id="PTHR43159">
    <property type="entry name" value="ENOYL-[ACYL-CARRIER-PROTEIN] REDUCTASE"/>
    <property type="match status" value="1"/>
</dbReference>
<comment type="similarity">
    <text evidence="2 8">Belongs to the short-chain dehydrogenases/reductases (SDR) family. FabI subfamily.</text>
</comment>
<dbReference type="CDD" id="cd05372">
    <property type="entry name" value="ENR_SDR"/>
    <property type="match status" value="1"/>
</dbReference>
<dbReference type="Proteomes" id="UP000640333">
    <property type="component" value="Unassembled WGS sequence"/>
</dbReference>
<evidence type="ECO:0000256" key="10">
    <source>
        <dbReference type="PIRSR" id="PIRSR000094-3"/>
    </source>
</evidence>
<feature type="binding site" evidence="10">
    <location>
        <begin position="67"/>
        <end position="68"/>
    </location>
    <ligand>
        <name>NAD(+)</name>
        <dbReference type="ChEBI" id="CHEBI:57540"/>
    </ligand>
</feature>
<keyword evidence="8 10" id="KW-0520">NAD</keyword>
<feature type="binding site" evidence="10">
    <location>
        <begin position="22"/>
        <end position="23"/>
    </location>
    <ligand>
        <name>NAD(+)</name>
        <dbReference type="ChEBI" id="CHEBI:57540"/>
    </ligand>
</feature>
<evidence type="ECO:0000313" key="12">
    <source>
        <dbReference type="Proteomes" id="UP000640333"/>
    </source>
</evidence>
<dbReference type="UniPathway" id="UPA00094"/>
<keyword evidence="3 8" id="KW-0444">Lipid biosynthesis</keyword>
<evidence type="ECO:0000256" key="1">
    <source>
        <dbReference type="ARBA" id="ARBA00005194"/>
    </source>
</evidence>
<reference evidence="11" key="1">
    <citation type="submission" date="2020-10" db="EMBL/GenBank/DDBJ databases">
        <title>Bacterium isolated from coastal waters sediment.</title>
        <authorList>
            <person name="Chen R.-J."/>
            <person name="Lu D.-C."/>
            <person name="Zhu K.-L."/>
            <person name="Du Z.-J."/>
        </authorList>
    </citation>
    <scope>NUCLEOTIDE SEQUENCE</scope>
    <source>
        <strain evidence="11">N1Y112</strain>
    </source>
</reference>
<feature type="binding site" evidence="10">
    <location>
        <position position="165"/>
    </location>
    <ligand>
        <name>NAD(+)</name>
        <dbReference type="ChEBI" id="CHEBI:57540"/>
    </ligand>
</feature>
<organism evidence="11 12">
    <name type="scientific">Pontibacterium sinense</name>
    <dbReference type="NCBI Taxonomy" id="2781979"/>
    <lineage>
        <taxon>Bacteria</taxon>
        <taxon>Pseudomonadati</taxon>
        <taxon>Pseudomonadota</taxon>
        <taxon>Gammaproteobacteria</taxon>
        <taxon>Oceanospirillales</taxon>
        <taxon>Oceanospirillaceae</taxon>
        <taxon>Pontibacterium</taxon>
    </lineage>
</organism>
<dbReference type="Gene3D" id="3.40.50.720">
    <property type="entry name" value="NAD(P)-binding Rossmann-like Domain"/>
    <property type="match status" value="1"/>
</dbReference>
<dbReference type="EC" id="1.3.1.9" evidence="8"/>
<dbReference type="Pfam" id="PF13561">
    <property type="entry name" value="adh_short_C2"/>
    <property type="match status" value="1"/>
</dbReference>
<evidence type="ECO:0000256" key="8">
    <source>
        <dbReference type="PIRNR" id="PIRNR000094"/>
    </source>
</evidence>
<proteinExistence type="inferred from homology"/>
<dbReference type="GO" id="GO:0006633">
    <property type="term" value="P:fatty acid biosynthetic process"/>
    <property type="evidence" value="ECO:0007669"/>
    <property type="project" value="UniProtKB-UniPathway"/>
</dbReference>
<evidence type="ECO:0000256" key="2">
    <source>
        <dbReference type="ARBA" id="ARBA00009233"/>
    </source>
</evidence>
<evidence type="ECO:0000256" key="9">
    <source>
        <dbReference type="PIRSR" id="PIRSR000094-1"/>
    </source>
</evidence>
<sequence>MSNKLSLEGRKGLVVGIANDKSIAYGCAQALKELGADLCVTYMNEKSLQYMGPLADRLGAELILPLDVSSEAEMDELFQTIERTWGKLDFVVHSVAWSPLEELHGRLTDSTSEGFCKAMDISCHSFIRMAKRAEGLMKDGGTLVTMSYYGSEKVVDHYNMMGPIKAALESSTRYLAAELGDKNIRVHSISPGPMPTRAASGIDHFDQLMEQSIARSPLHKLATPEDVGNLVAFLISDLGQRMTGNLVYVDAGDNIMS</sequence>
<keyword evidence="12" id="KW-1185">Reference proteome</keyword>
<dbReference type="PANTHER" id="PTHR43159:SF2">
    <property type="entry name" value="ENOYL-[ACYL-CARRIER-PROTEIN] REDUCTASE [NADH], CHLOROPLASTIC"/>
    <property type="match status" value="1"/>
</dbReference>
<dbReference type="InterPro" id="IPR014358">
    <property type="entry name" value="Enoyl-ACP_Rdtase_NADH"/>
</dbReference>
<name>A0A8J7FG88_9GAMM</name>
<dbReference type="InterPro" id="IPR002347">
    <property type="entry name" value="SDR_fam"/>
</dbReference>
<dbReference type="InterPro" id="IPR036291">
    <property type="entry name" value="NAD(P)-bd_dom_sf"/>
</dbReference>
<keyword evidence="4" id="KW-0276">Fatty acid metabolism</keyword>
<evidence type="ECO:0000256" key="3">
    <source>
        <dbReference type="ARBA" id="ARBA00022516"/>
    </source>
</evidence>
<dbReference type="NCBIfam" id="NF005717">
    <property type="entry name" value="PRK07533.1"/>
    <property type="match status" value="1"/>
</dbReference>
<comment type="catalytic activity">
    <reaction evidence="8">
        <text>a 2,3-saturated acyl-[ACP] + NAD(+) = a (2E)-enoyl-[ACP] + NADH + H(+)</text>
        <dbReference type="Rhea" id="RHEA:10240"/>
        <dbReference type="Rhea" id="RHEA-COMP:9925"/>
        <dbReference type="Rhea" id="RHEA-COMP:9926"/>
        <dbReference type="ChEBI" id="CHEBI:15378"/>
        <dbReference type="ChEBI" id="CHEBI:57540"/>
        <dbReference type="ChEBI" id="CHEBI:57945"/>
        <dbReference type="ChEBI" id="CHEBI:78784"/>
        <dbReference type="ChEBI" id="CHEBI:78785"/>
        <dbReference type="EC" id="1.3.1.9"/>
    </reaction>
</comment>
<feature type="active site" description="Proton acceptor" evidence="9">
    <location>
        <position position="158"/>
    </location>
</feature>